<organism evidence="3">
    <name type="scientific">uncultured Pleomorphomonas sp</name>
    <dbReference type="NCBI Taxonomy" id="442121"/>
    <lineage>
        <taxon>Bacteria</taxon>
        <taxon>Pseudomonadati</taxon>
        <taxon>Pseudomonadota</taxon>
        <taxon>Alphaproteobacteria</taxon>
        <taxon>Hyphomicrobiales</taxon>
        <taxon>Pleomorphomonadaceae</taxon>
        <taxon>Pleomorphomonas</taxon>
        <taxon>environmental samples</taxon>
    </lineage>
</organism>
<keyword evidence="2" id="KW-0812">Transmembrane</keyword>
<reference evidence="3" key="1">
    <citation type="submission" date="2016-08" db="EMBL/GenBank/DDBJ databases">
        <authorList>
            <person name="Seilhamer J.J."/>
        </authorList>
    </citation>
    <scope>NUCLEOTIDE SEQUENCE</scope>
    <source>
        <strain evidence="3">86</strain>
    </source>
</reference>
<feature type="region of interest" description="Disordered" evidence="1">
    <location>
        <begin position="52"/>
        <end position="90"/>
    </location>
</feature>
<dbReference type="AlphaFoldDB" id="A0A212L5E4"/>
<evidence type="ECO:0000313" key="3">
    <source>
        <dbReference type="EMBL" id="SCM72783.1"/>
    </source>
</evidence>
<feature type="compositionally biased region" description="Polar residues" evidence="1">
    <location>
        <begin position="80"/>
        <end position="90"/>
    </location>
</feature>
<proteinExistence type="predicted"/>
<dbReference type="NCBIfam" id="NF041637">
    <property type="entry name" value="FGAM_small_mem"/>
    <property type="match status" value="1"/>
</dbReference>
<dbReference type="InterPro" id="IPR048140">
    <property type="entry name" value="FGAM_small_mem"/>
</dbReference>
<evidence type="ECO:0000256" key="2">
    <source>
        <dbReference type="SAM" id="Phobius"/>
    </source>
</evidence>
<protein>
    <submittedName>
        <fullName evidence="3">Uncharacterized protein</fullName>
    </submittedName>
</protein>
<feature type="transmembrane region" description="Helical" evidence="2">
    <location>
        <begin position="12"/>
        <end position="38"/>
    </location>
</feature>
<keyword evidence="2" id="KW-1133">Transmembrane helix</keyword>
<evidence type="ECO:0000256" key="1">
    <source>
        <dbReference type="SAM" id="MobiDB-lite"/>
    </source>
</evidence>
<dbReference type="EMBL" id="FMJD01000002">
    <property type="protein sequence ID" value="SCM72783.1"/>
    <property type="molecule type" value="Genomic_DNA"/>
</dbReference>
<sequence>MADGSDDTRRIIRFMLIKAAIFIGIPVVAAAFAILFLMPCPFEEKTICARPSSSFPAPTATTTWSRRSTTSPVTGRPWSGTRTPRCPTST</sequence>
<feature type="compositionally biased region" description="Low complexity" evidence="1">
    <location>
        <begin position="52"/>
        <end position="74"/>
    </location>
</feature>
<accession>A0A212L5E4</accession>
<keyword evidence="2" id="KW-0472">Membrane</keyword>
<name>A0A212L5E4_9HYPH</name>
<gene>
    <name evidence="3" type="ORF">KL86PLE_100707</name>
</gene>